<comment type="catalytic activity">
    <reaction evidence="1">
        <text>ATP + H2O = ADP + phosphate + H(+)</text>
        <dbReference type="Rhea" id="RHEA:13065"/>
        <dbReference type="ChEBI" id="CHEBI:15377"/>
        <dbReference type="ChEBI" id="CHEBI:15378"/>
        <dbReference type="ChEBI" id="CHEBI:30616"/>
        <dbReference type="ChEBI" id="CHEBI:43474"/>
        <dbReference type="ChEBI" id="CHEBI:456216"/>
        <dbReference type="EC" id="3.6.4.12"/>
    </reaction>
</comment>
<dbReference type="GO" id="GO:0017108">
    <property type="term" value="F:5'-flap endonuclease activity"/>
    <property type="evidence" value="ECO:0007669"/>
    <property type="project" value="UniProtKB-UniRule"/>
</dbReference>
<comment type="subcellular location">
    <subcellularLocation>
        <location evidence="1">Nucleus</location>
    </subcellularLocation>
    <subcellularLocation>
        <location evidence="1">Chromosome</location>
    </subcellularLocation>
</comment>
<keyword evidence="1" id="KW-0539">Nucleus</keyword>
<evidence type="ECO:0000313" key="4">
    <source>
        <dbReference type="Proteomes" id="UP000325315"/>
    </source>
</evidence>
<keyword evidence="1 3" id="KW-0347">Helicase</keyword>
<keyword evidence="1" id="KW-0378">Hydrolase</keyword>
<dbReference type="PANTHER" id="PTHR10887:SF433">
    <property type="entry name" value="DNA REPLICATION ATP-DEPENDENT HELICASE_NUCLEASE DNA2"/>
    <property type="match status" value="1"/>
</dbReference>
<dbReference type="GO" id="GO:0005694">
    <property type="term" value="C:chromosome"/>
    <property type="evidence" value="ECO:0007669"/>
    <property type="project" value="UniProtKB-SubCell"/>
</dbReference>
<keyword evidence="1" id="KW-0004">4Fe-4S</keyword>
<keyword evidence="1" id="KW-0238">DNA-binding</keyword>
<keyword evidence="1" id="KW-0158">Chromosome</keyword>
<keyword evidence="1" id="KW-0234">DNA repair</keyword>
<organism evidence="3 4">
    <name type="scientific">Gossypium australe</name>
    <dbReference type="NCBI Taxonomy" id="47621"/>
    <lineage>
        <taxon>Eukaryota</taxon>
        <taxon>Viridiplantae</taxon>
        <taxon>Streptophyta</taxon>
        <taxon>Embryophyta</taxon>
        <taxon>Tracheophyta</taxon>
        <taxon>Spermatophyta</taxon>
        <taxon>Magnoliopsida</taxon>
        <taxon>eudicotyledons</taxon>
        <taxon>Gunneridae</taxon>
        <taxon>Pentapetalae</taxon>
        <taxon>rosids</taxon>
        <taxon>malvids</taxon>
        <taxon>Malvales</taxon>
        <taxon>Malvaceae</taxon>
        <taxon>Malvoideae</taxon>
        <taxon>Gossypium</taxon>
    </lineage>
</organism>
<dbReference type="GO" id="GO:0005524">
    <property type="term" value="F:ATP binding"/>
    <property type="evidence" value="ECO:0007669"/>
    <property type="project" value="UniProtKB-UniRule"/>
</dbReference>
<proteinExistence type="inferred from homology"/>
<comment type="caution">
    <text evidence="3">The sequence shown here is derived from an EMBL/GenBank/DDBJ whole genome shotgun (WGS) entry which is preliminary data.</text>
</comment>
<dbReference type="EC" id="3.1.-.-" evidence="1"/>
<keyword evidence="1" id="KW-0067">ATP-binding</keyword>
<dbReference type="GO" id="GO:0005737">
    <property type="term" value="C:cytoplasm"/>
    <property type="evidence" value="ECO:0007669"/>
    <property type="project" value="TreeGrafter"/>
</dbReference>
<dbReference type="InterPro" id="IPR045055">
    <property type="entry name" value="DNA2/NAM7-like"/>
</dbReference>
<dbReference type="EMBL" id="SMMG02000008">
    <property type="protein sequence ID" value="KAA3464205.1"/>
    <property type="molecule type" value="Genomic_DNA"/>
</dbReference>
<gene>
    <name evidence="3" type="ORF">EPI10_008485</name>
</gene>
<dbReference type="InterPro" id="IPR041679">
    <property type="entry name" value="DNA2/NAM7-like_C"/>
</dbReference>
<comment type="function">
    <text evidence="1">Key enzyme involved in DNA replication and DNA repair. Involved in Okazaki fragments processing by cleaving long flaps that escape FEN1: flaps that are longer than 27 nucleotides are coated by replication protein A complex (RPA), leading to recruit DNA2 which cleaves the flap until it is too short to bind RPA and becomes a substrate for FEN1. Also involved in 5'-end resection of DNA during double-strand break (DSB) repair by mediating the cleavage of 5'-ssDNA.</text>
</comment>
<dbReference type="GO" id="GO:0003677">
    <property type="term" value="F:DNA binding"/>
    <property type="evidence" value="ECO:0007669"/>
    <property type="project" value="UniProtKB-UniRule"/>
</dbReference>
<dbReference type="InterPro" id="IPR027417">
    <property type="entry name" value="P-loop_NTPase"/>
</dbReference>
<dbReference type="EC" id="3.6.4.12" evidence="1"/>
<keyword evidence="1" id="KW-0408">Iron</keyword>
<protein>
    <recommendedName>
        <fullName evidence="1">DNA replication ATP-dependent helicase/nuclease</fullName>
        <ecNumber evidence="1">3.1.-.-</ecNumber>
        <ecNumber evidence="1">3.6.4.12</ecNumber>
    </recommendedName>
</protein>
<comment type="similarity">
    <text evidence="1">Belongs to the DNA2/NAM7 helicase family.</text>
</comment>
<accession>A0A5B6V4W6</accession>
<dbReference type="Gene3D" id="3.40.50.300">
    <property type="entry name" value="P-loop containing nucleotide triphosphate hydrolases"/>
    <property type="match status" value="1"/>
</dbReference>
<dbReference type="PANTHER" id="PTHR10887">
    <property type="entry name" value="DNA2/NAM7 HELICASE FAMILY"/>
    <property type="match status" value="1"/>
</dbReference>
<evidence type="ECO:0000313" key="3">
    <source>
        <dbReference type="EMBL" id="KAA3464205.1"/>
    </source>
</evidence>
<keyword evidence="1" id="KW-0479">Metal-binding</keyword>
<feature type="domain" description="DNA2/NAM7 helicase-like C-terminal" evidence="2">
    <location>
        <begin position="11"/>
        <end position="60"/>
    </location>
</feature>
<sequence>MSMCVSITIIVQGRDKDCILVSFVRSNENPRSCGASLLADWHRINVALTRPKKKLIMVGSWRTLSKVPMLKLLIDKIDEQSGILSLSNDDFNHQTWALQRCSWSQIR</sequence>
<dbReference type="GO" id="GO:0016887">
    <property type="term" value="F:ATP hydrolysis activity"/>
    <property type="evidence" value="ECO:0007669"/>
    <property type="project" value="RHEA"/>
</dbReference>
<keyword evidence="1" id="KW-0540">Nuclease</keyword>
<evidence type="ECO:0000259" key="2">
    <source>
        <dbReference type="Pfam" id="PF13087"/>
    </source>
</evidence>
<name>A0A5B6V4W6_9ROSI</name>
<keyword evidence="1" id="KW-0227">DNA damage</keyword>
<dbReference type="Pfam" id="PF13087">
    <property type="entry name" value="AAA_12"/>
    <property type="match status" value="1"/>
</dbReference>
<reference evidence="4" key="1">
    <citation type="journal article" date="2019" name="Plant Biotechnol. J.">
        <title>Genome sequencing of the Australian wild diploid species Gossypium australe highlights disease resistance and delayed gland morphogenesis.</title>
        <authorList>
            <person name="Cai Y."/>
            <person name="Cai X."/>
            <person name="Wang Q."/>
            <person name="Wang P."/>
            <person name="Zhang Y."/>
            <person name="Cai C."/>
            <person name="Xu Y."/>
            <person name="Wang K."/>
            <person name="Zhou Z."/>
            <person name="Wang C."/>
            <person name="Geng S."/>
            <person name="Li B."/>
            <person name="Dong Q."/>
            <person name="Hou Y."/>
            <person name="Wang H."/>
            <person name="Ai P."/>
            <person name="Liu Z."/>
            <person name="Yi F."/>
            <person name="Sun M."/>
            <person name="An G."/>
            <person name="Cheng J."/>
            <person name="Zhang Y."/>
            <person name="Shi Q."/>
            <person name="Xie Y."/>
            <person name="Shi X."/>
            <person name="Chang Y."/>
            <person name="Huang F."/>
            <person name="Chen Y."/>
            <person name="Hong S."/>
            <person name="Mi L."/>
            <person name="Sun Q."/>
            <person name="Zhang L."/>
            <person name="Zhou B."/>
            <person name="Peng R."/>
            <person name="Zhang X."/>
            <person name="Liu F."/>
        </authorList>
    </citation>
    <scope>NUCLEOTIDE SEQUENCE [LARGE SCALE GENOMIC DNA]</scope>
    <source>
        <strain evidence="4">cv. PA1801</strain>
    </source>
</reference>
<dbReference type="GO" id="GO:0005634">
    <property type="term" value="C:nucleus"/>
    <property type="evidence" value="ECO:0007669"/>
    <property type="project" value="UniProtKB-SubCell"/>
</dbReference>
<keyword evidence="1" id="KW-0411">Iron-sulfur</keyword>
<dbReference type="AlphaFoldDB" id="A0A5B6V4W6"/>
<evidence type="ECO:0000256" key="1">
    <source>
        <dbReference type="RuleBase" id="RU367041"/>
    </source>
</evidence>
<keyword evidence="4" id="KW-1185">Reference proteome</keyword>
<dbReference type="GO" id="GO:0051539">
    <property type="term" value="F:4 iron, 4 sulfur cluster binding"/>
    <property type="evidence" value="ECO:0007669"/>
    <property type="project" value="UniProtKB-UniRule"/>
</dbReference>
<keyword evidence="1" id="KW-0547">Nucleotide-binding</keyword>
<dbReference type="GO" id="GO:0046872">
    <property type="term" value="F:metal ion binding"/>
    <property type="evidence" value="ECO:0007669"/>
    <property type="project" value="UniProtKB-UniRule"/>
</dbReference>
<dbReference type="Proteomes" id="UP000325315">
    <property type="component" value="Unassembled WGS sequence"/>
</dbReference>
<dbReference type="OrthoDB" id="306218at2759"/>
<keyword evidence="1" id="KW-0511">Multifunctional enzyme</keyword>
<dbReference type="GO" id="GO:0033567">
    <property type="term" value="P:DNA replication, Okazaki fragment processing"/>
    <property type="evidence" value="ECO:0007669"/>
    <property type="project" value="UniProtKB-UniRule"/>
</dbReference>
<dbReference type="GO" id="GO:0017116">
    <property type="term" value="F:single-stranded DNA helicase activity"/>
    <property type="evidence" value="ECO:0007669"/>
    <property type="project" value="UniProtKB-UniRule"/>
</dbReference>
<keyword evidence="1" id="KW-0235">DNA replication</keyword>
<dbReference type="GO" id="GO:0006281">
    <property type="term" value="P:DNA repair"/>
    <property type="evidence" value="ECO:0007669"/>
    <property type="project" value="UniProtKB-KW"/>
</dbReference>
<dbReference type="GO" id="GO:0071932">
    <property type="term" value="P:replication fork reversal"/>
    <property type="evidence" value="ECO:0007669"/>
    <property type="project" value="TreeGrafter"/>
</dbReference>